<dbReference type="GO" id="GO:0004831">
    <property type="term" value="F:tyrosine-tRNA ligase activity"/>
    <property type="evidence" value="ECO:0007669"/>
    <property type="project" value="UniProtKB-UniRule"/>
</dbReference>
<dbReference type="Gene3D" id="3.10.290.10">
    <property type="entry name" value="RNA-binding S4 domain"/>
    <property type="match status" value="1"/>
</dbReference>
<reference evidence="11 12" key="1">
    <citation type="journal article" date="2015" name="Nature">
        <title>rRNA introns, odd ribosomes, and small enigmatic genomes across a large radiation of phyla.</title>
        <authorList>
            <person name="Brown C.T."/>
            <person name="Hug L.A."/>
            <person name="Thomas B.C."/>
            <person name="Sharon I."/>
            <person name="Castelle C.J."/>
            <person name="Singh A."/>
            <person name="Wilkins M.J."/>
            <person name="Williams K.H."/>
            <person name="Banfield J.F."/>
        </authorList>
    </citation>
    <scope>NUCLEOTIDE SEQUENCE [LARGE SCALE GENOMIC DNA]</scope>
</reference>
<proteinExistence type="inferred from homology"/>
<dbReference type="NCBIfam" id="TIGR00234">
    <property type="entry name" value="tyrS"/>
    <property type="match status" value="1"/>
</dbReference>
<dbReference type="PATRIC" id="fig|1618552.3.peg.95"/>
<evidence type="ECO:0000256" key="9">
    <source>
        <dbReference type="PROSITE-ProRule" id="PRU00182"/>
    </source>
</evidence>
<dbReference type="InterPro" id="IPR014729">
    <property type="entry name" value="Rossmann-like_a/b/a_fold"/>
</dbReference>
<dbReference type="AlphaFoldDB" id="A0A0G0PS14"/>
<dbReference type="InterPro" id="IPR024088">
    <property type="entry name" value="Tyr-tRNA-ligase_bac-type"/>
</dbReference>
<dbReference type="CDD" id="cd00165">
    <property type="entry name" value="S4"/>
    <property type="match status" value="1"/>
</dbReference>
<evidence type="ECO:0000256" key="7">
    <source>
        <dbReference type="ARBA" id="ARBA00048248"/>
    </source>
</evidence>
<dbReference type="InterPro" id="IPR002307">
    <property type="entry name" value="Tyr-tRNA-ligase"/>
</dbReference>
<keyword evidence="4 10" id="KW-0067">ATP-binding</keyword>
<evidence type="ECO:0000313" key="11">
    <source>
        <dbReference type="EMBL" id="KKR30693.1"/>
    </source>
</evidence>
<dbReference type="PANTHER" id="PTHR11766">
    <property type="entry name" value="TYROSYL-TRNA SYNTHETASE"/>
    <property type="match status" value="1"/>
</dbReference>
<sequence>MSLEHHLDQLISREQEPVTIDETLRRGVEIILPDRSSLQSEMEQRKVRLYLGIDATSPNLHIGHTVPLRKLRQFQDLGHEVIFLFGGFTSLIGDPSDKSATRQRLTPEQVEYNMATYVDQAARILDFSPNSPNPIKIMNNAEWLSKLTLAEVIDIQANFTVQQMLERNMFQERVQAGKPIWLQEFSYPWMQGWDAVAMNVDIEVGGKDQLFNMLVGQTLVRRYKDHEKWVIGTKLIEDPSGKKMGKTEGNIVNILDWPEVKYEGVMAWPDTAIGVGFELITSVPMEAVYQIQEEVLPQTLEGTSGIHPMELKEALAFRMVLELDGEDAAVYAREEFDRVKRQRLLPRRIQEINVHADSSFLQILVDSNLAPNETEAQRLIASGAIYIDGKKETKNRNWGKSDGTIQIGTKTIRNVRRIVLQV</sequence>
<dbReference type="Gene3D" id="1.10.240.10">
    <property type="entry name" value="Tyrosyl-Transfer RNA Synthetase"/>
    <property type="match status" value="1"/>
</dbReference>
<keyword evidence="9" id="KW-0694">RNA-binding</keyword>
<evidence type="ECO:0000256" key="3">
    <source>
        <dbReference type="ARBA" id="ARBA00022741"/>
    </source>
</evidence>
<dbReference type="SUPFAM" id="SSF52374">
    <property type="entry name" value="Nucleotidylyl transferase"/>
    <property type="match status" value="1"/>
</dbReference>
<dbReference type="Gene3D" id="3.40.50.620">
    <property type="entry name" value="HUPs"/>
    <property type="match status" value="1"/>
</dbReference>
<keyword evidence="2 10" id="KW-0436">Ligase</keyword>
<dbReference type="GO" id="GO:0006437">
    <property type="term" value="P:tyrosyl-tRNA aminoacylation"/>
    <property type="evidence" value="ECO:0007669"/>
    <property type="project" value="UniProtKB-UniRule"/>
</dbReference>
<keyword evidence="3 10" id="KW-0547">Nucleotide-binding</keyword>
<evidence type="ECO:0000256" key="8">
    <source>
        <dbReference type="NCBIfam" id="TIGR00234"/>
    </source>
</evidence>
<dbReference type="InterPro" id="IPR002305">
    <property type="entry name" value="aa-tRNA-synth_Ic"/>
</dbReference>
<dbReference type="Pfam" id="PF00579">
    <property type="entry name" value="tRNA-synt_1b"/>
    <property type="match status" value="1"/>
</dbReference>
<dbReference type="InterPro" id="IPR036986">
    <property type="entry name" value="S4_RNA-bd_sf"/>
</dbReference>
<comment type="catalytic activity">
    <reaction evidence="7">
        <text>tRNA(Tyr) + L-tyrosine + ATP = L-tyrosyl-tRNA(Tyr) + AMP + diphosphate + H(+)</text>
        <dbReference type="Rhea" id="RHEA:10220"/>
        <dbReference type="Rhea" id="RHEA-COMP:9706"/>
        <dbReference type="Rhea" id="RHEA-COMP:9707"/>
        <dbReference type="ChEBI" id="CHEBI:15378"/>
        <dbReference type="ChEBI" id="CHEBI:30616"/>
        <dbReference type="ChEBI" id="CHEBI:33019"/>
        <dbReference type="ChEBI" id="CHEBI:58315"/>
        <dbReference type="ChEBI" id="CHEBI:78442"/>
        <dbReference type="ChEBI" id="CHEBI:78536"/>
        <dbReference type="ChEBI" id="CHEBI:456215"/>
        <dbReference type="EC" id="6.1.1.1"/>
    </reaction>
</comment>
<gene>
    <name evidence="11" type="ORF">UT61_C0003G0021</name>
</gene>
<organism evidence="11 12">
    <name type="scientific">Candidatus Woesebacteria bacterium GW2011_GWA1_39_8</name>
    <dbReference type="NCBI Taxonomy" id="1618552"/>
    <lineage>
        <taxon>Bacteria</taxon>
        <taxon>Candidatus Woeseibacteriota</taxon>
    </lineage>
</organism>
<protein>
    <recommendedName>
        <fullName evidence="1 8">Tyrosine--tRNA ligase</fullName>
        <ecNumber evidence="1 8">6.1.1.1</ecNumber>
    </recommendedName>
</protein>
<dbReference type="SUPFAM" id="SSF55174">
    <property type="entry name" value="Alpha-L RNA-binding motif"/>
    <property type="match status" value="1"/>
</dbReference>
<keyword evidence="5 10" id="KW-0648">Protein biosynthesis</keyword>
<evidence type="ECO:0000256" key="5">
    <source>
        <dbReference type="ARBA" id="ARBA00022917"/>
    </source>
</evidence>
<dbReference type="GO" id="GO:0005524">
    <property type="term" value="F:ATP binding"/>
    <property type="evidence" value="ECO:0007669"/>
    <property type="project" value="UniProtKB-KW"/>
</dbReference>
<dbReference type="PRINTS" id="PR01040">
    <property type="entry name" value="TRNASYNTHTYR"/>
</dbReference>
<comment type="caution">
    <text evidence="11">The sequence shown here is derived from an EMBL/GenBank/DDBJ whole genome shotgun (WGS) entry which is preliminary data.</text>
</comment>
<dbReference type="EMBL" id="LBXL01000003">
    <property type="protein sequence ID" value="KKR30693.1"/>
    <property type="molecule type" value="Genomic_DNA"/>
</dbReference>
<evidence type="ECO:0000256" key="4">
    <source>
        <dbReference type="ARBA" id="ARBA00022840"/>
    </source>
</evidence>
<dbReference type="EC" id="6.1.1.1" evidence="1 8"/>
<dbReference type="GO" id="GO:0003723">
    <property type="term" value="F:RNA binding"/>
    <property type="evidence" value="ECO:0007669"/>
    <property type="project" value="UniProtKB-KW"/>
</dbReference>
<evidence type="ECO:0000256" key="1">
    <source>
        <dbReference type="ARBA" id="ARBA00013160"/>
    </source>
</evidence>
<evidence type="ECO:0000256" key="6">
    <source>
        <dbReference type="ARBA" id="ARBA00023146"/>
    </source>
</evidence>
<evidence type="ECO:0000313" key="12">
    <source>
        <dbReference type="Proteomes" id="UP000034793"/>
    </source>
</evidence>
<name>A0A0G0PS14_9BACT</name>
<evidence type="ECO:0000256" key="10">
    <source>
        <dbReference type="RuleBase" id="RU363036"/>
    </source>
</evidence>
<evidence type="ECO:0000256" key="2">
    <source>
        <dbReference type="ARBA" id="ARBA00022598"/>
    </source>
</evidence>
<dbReference type="PROSITE" id="PS50889">
    <property type="entry name" value="S4"/>
    <property type="match status" value="1"/>
</dbReference>
<keyword evidence="6 10" id="KW-0030">Aminoacyl-tRNA synthetase</keyword>
<comment type="similarity">
    <text evidence="10">Belongs to the class-I aminoacyl-tRNA synthetase family.</text>
</comment>
<dbReference type="PANTHER" id="PTHR11766:SF1">
    <property type="entry name" value="TYROSINE--TRNA LIGASE"/>
    <property type="match status" value="1"/>
</dbReference>
<dbReference type="Proteomes" id="UP000034793">
    <property type="component" value="Unassembled WGS sequence"/>
</dbReference>
<accession>A0A0G0PS14</accession>
<dbReference type="GO" id="GO:0005829">
    <property type="term" value="C:cytosol"/>
    <property type="evidence" value="ECO:0007669"/>
    <property type="project" value="TreeGrafter"/>
</dbReference>